<reference evidence="12" key="1">
    <citation type="submission" date="2016-10" db="EMBL/GenBank/DDBJ databases">
        <authorList>
            <person name="Varghese N."/>
            <person name="Submissions S."/>
        </authorList>
    </citation>
    <scope>NUCLEOTIDE SEQUENCE [LARGE SCALE GENOMIC DNA]</scope>
    <source>
        <strain evidence="12">Z-7934</strain>
    </source>
</reference>
<dbReference type="InterPro" id="IPR005860">
    <property type="entry name" value="CobD"/>
</dbReference>
<dbReference type="NCBIfam" id="TIGR01140">
    <property type="entry name" value="L_thr_O3P_dcar"/>
    <property type="match status" value="1"/>
</dbReference>
<dbReference type="EC" id="4.1.1.81" evidence="4"/>
<evidence type="ECO:0000256" key="4">
    <source>
        <dbReference type="ARBA" id="ARBA00012285"/>
    </source>
</evidence>
<comment type="catalytic activity">
    <reaction evidence="9">
        <text>O-phospho-L-threonine + H(+) = (R)-1-aminopropan-2-yl phosphate + CO2</text>
        <dbReference type="Rhea" id="RHEA:11492"/>
        <dbReference type="ChEBI" id="CHEBI:15378"/>
        <dbReference type="ChEBI" id="CHEBI:16526"/>
        <dbReference type="ChEBI" id="CHEBI:58563"/>
        <dbReference type="ChEBI" id="CHEBI:58675"/>
        <dbReference type="EC" id="4.1.1.81"/>
    </reaction>
</comment>
<evidence type="ECO:0000256" key="6">
    <source>
        <dbReference type="ARBA" id="ARBA00022898"/>
    </source>
</evidence>
<evidence type="ECO:0000256" key="1">
    <source>
        <dbReference type="ARBA" id="ARBA00001933"/>
    </source>
</evidence>
<dbReference type="GO" id="GO:0009236">
    <property type="term" value="P:cobalamin biosynthetic process"/>
    <property type="evidence" value="ECO:0007669"/>
    <property type="project" value="UniProtKB-UniPathway"/>
</dbReference>
<evidence type="ECO:0000313" key="12">
    <source>
        <dbReference type="Proteomes" id="UP000199287"/>
    </source>
</evidence>
<proteinExistence type="predicted"/>
<dbReference type="InterPro" id="IPR015424">
    <property type="entry name" value="PyrdxlP-dep_Trfase"/>
</dbReference>
<dbReference type="InterPro" id="IPR015422">
    <property type="entry name" value="PyrdxlP-dep_Trfase_small"/>
</dbReference>
<dbReference type="CDD" id="cd00609">
    <property type="entry name" value="AAT_like"/>
    <property type="match status" value="1"/>
</dbReference>
<dbReference type="Gene3D" id="3.40.640.10">
    <property type="entry name" value="Type I PLP-dependent aspartate aminotransferase-like (Major domain)"/>
    <property type="match status" value="1"/>
</dbReference>
<evidence type="ECO:0000256" key="9">
    <source>
        <dbReference type="ARBA" id="ARBA00048531"/>
    </source>
</evidence>
<keyword evidence="6" id="KW-0663">Pyridoxal phosphate</keyword>
<organism evidence="11 12">
    <name type="scientific">Tindallia magadiensis</name>
    <dbReference type="NCBI Taxonomy" id="69895"/>
    <lineage>
        <taxon>Bacteria</taxon>
        <taxon>Bacillati</taxon>
        <taxon>Bacillota</taxon>
        <taxon>Clostridia</taxon>
        <taxon>Peptostreptococcales</taxon>
        <taxon>Tindalliaceae</taxon>
        <taxon>Tindallia</taxon>
    </lineage>
</organism>
<comment type="function">
    <text evidence="2">Decarboxylates L-threonine-O-3-phosphate to yield (R)-1-amino-2-propanol O-2-phosphate, the precursor for the linkage between the nucleotide loop and the corrin ring in cobalamin.</text>
</comment>
<dbReference type="OrthoDB" id="9813612at2"/>
<protein>
    <recommendedName>
        <fullName evidence="4">threonine-phosphate decarboxylase</fullName>
        <ecNumber evidence="4">4.1.1.81</ecNumber>
    </recommendedName>
    <alternativeName>
        <fullName evidence="8">L-threonine-O-3-phosphate decarboxylase</fullName>
    </alternativeName>
</protein>
<evidence type="ECO:0000256" key="2">
    <source>
        <dbReference type="ARBA" id="ARBA00003444"/>
    </source>
</evidence>
<dbReference type="GO" id="GO:0048472">
    <property type="term" value="F:threonine-phosphate decarboxylase activity"/>
    <property type="evidence" value="ECO:0007669"/>
    <property type="project" value="UniProtKB-EC"/>
</dbReference>
<comment type="pathway">
    <text evidence="3">Cofactor biosynthesis; adenosylcobalamin biosynthesis.</text>
</comment>
<dbReference type="Gene3D" id="3.90.1150.10">
    <property type="entry name" value="Aspartate Aminotransferase, domain 1"/>
    <property type="match status" value="1"/>
</dbReference>
<accession>A0A1I3AS11</accession>
<sequence>MEHGGNVLKIGKEIGVGPHEIVDFSANINPFQIPDELMQVITQAQKNVSIYPDPEYYELRKALANYSSTEIERIVPGNGAAQIIHDVIKLINPEKTMLPVPTFSEYEAALKVTGSNVVHFKMEITNNFELNVGELIKHIDESFDLLVLCNPNNPTGNLIMKKEMEQILEKCQKVGCKVIVDEAFIEFVAASERFTMASEAERWNNLIVIRAFTKIFAIPGIRLGYGVHGCLALSNNHRKYAVPWSVNVFAESLKDYINSVEASVYIKKISETIKLEKEIMEERIKKMEAFTVFPSHANFLLIRLIDHEKYNVERVCSWLLKRRILIRNCNNFNGMPSRFFRVAVKKKEENDQLIDSLLYINNSILNNKQC</sequence>
<evidence type="ECO:0000256" key="8">
    <source>
        <dbReference type="ARBA" id="ARBA00029996"/>
    </source>
</evidence>
<evidence type="ECO:0000313" key="11">
    <source>
        <dbReference type="EMBL" id="SFH52802.1"/>
    </source>
</evidence>
<evidence type="ECO:0000259" key="10">
    <source>
        <dbReference type="Pfam" id="PF00155"/>
    </source>
</evidence>
<dbReference type="Pfam" id="PF00155">
    <property type="entry name" value="Aminotran_1_2"/>
    <property type="match status" value="1"/>
</dbReference>
<dbReference type="Proteomes" id="UP000199287">
    <property type="component" value="Unassembled WGS sequence"/>
</dbReference>
<keyword evidence="7" id="KW-0456">Lyase</keyword>
<dbReference type="STRING" id="69895.SAMN05192551_101376"/>
<dbReference type="RefSeq" id="WP_093369031.1">
    <property type="nucleotide sequence ID" value="NZ_FOQA01000001.1"/>
</dbReference>
<dbReference type="InterPro" id="IPR004839">
    <property type="entry name" value="Aminotransferase_I/II_large"/>
</dbReference>
<dbReference type="AlphaFoldDB" id="A0A1I3AS11"/>
<evidence type="ECO:0000256" key="5">
    <source>
        <dbReference type="ARBA" id="ARBA00022573"/>
    </source>
</evidence>
<dbReference type="UniPathway" id="UPA00148"/>
<comment type="cofactor">
    <cofactor evidence="1">
        <name>pyridoxal 5'-phosphate</name>
        <dbReference type="ChEBI" id="CHEBI:597326"/>
    </cofactor>
</comment>
<feature type="domain" description="Aminotransferase class I/classII large" evidence="10">
    <location>
        <begin position="20"/>
        <end position="357"/>
    </location>
</feature>
<keyword evidence="5" id="KW-0169">Cobalamin biosynthesis</keyword>
<dbReference type="InterPro" id="IPR015421">
    <property type="entry name" value="PyrdxlP-dep_Trfase_major"/>
</dbReference>
<keyword evidence="12" id="KW-1185">Reference proteome</keyword>
<dbReference type="PANTHER" id="PTHR42885:SF1">
    <property type="entry name" value="THREONINE-PHOSPHATE DECARBOXYLASE"/>
    <property type="match status" value="1"/>
</dbReference>
<name>A0A1I3AS11_9FIRM</name>
<dbReference type="EMBL" id="FOQA01000001">
    <property type="protein sequence ID" value="SFH52802.1"/>
    <property type="molecule type" value="Genomic_DNA"/>
</dbReference>
<dbReference type="PANTHER" id="PTHR42885">
    <property type="entry name" value="HISTIDINOL-PHOSPHATE AMINOTRANSFERASE-RELATED"/>
    <property type="match status" value="1"/>
</dbReference>
<gene>
    <name evidence="11" type="ORF">SAMN05192551_101376</name>
</gene>
<dbReference type="GO" id="GO:0030170">
    <property type="term" value="F:pyridoxal phosphate binding"/>
    <property type="evidence" value="ECO:0007669"/>
    <property type="project" value="InterPro"/>
</dbReference>
<dbReference type="SUPFAM" id="SSF53383">
    <property type="entry name" value="PLP-dependent transferases"/>
    <property type="match status" value="1"/>
</dbReference>
<evidence type="ECO:0000256" key="3">
    <source>
        <dbReference type="ARBA" id="ARBA00004953"/>
    </source>
</evidence>
<evidence type="ECO:0000256" key="7">
    <source>
        <dbReference type="ARBA" id="ARBA00023239"/>
    </source>
</evidence>